<dbReference type="AlphaFoldDB" id="A0A6B0U3I0"/>
<feature type="chain" id="PRO_5025539602" description="Secreted protein" evidence="2">
    <location>
        <begin position="25"/>
        <end position="94"/>
    </location>
</feature>
<evidence type="ECO:0000256" key="2">
    <source>
        <dbReference type="SAM" id="SignalP"/>
    </source>
</evidence>
<evidence type="ECO:0008006" key="4">
    <source>
        <dbReference type="Google" id="ProtNLM"/>
    </source>
</evidence>
<reference evidence="3" key="1">
    <citation type="submission" date="2019-12" db="EMBL/GenBank/DDBJ databases">
        <title>An insight into the sialome of adult female Ixodes ricinus ticks feeding for 6 days.</title>
        <authorList>
            <person name="Perner J."/>
            <person name="Ribeiro J.M.C."/>
        </authorList>
    </citation>
    <scope>NUCLEOTIDE SEQUENCE</scope>
    <source>
        <strain evidence="3">Semi-engorged</strain>
        <tissue evidence="3">Salivary glands</tissue>
    </source>
</reference>
<keyword evidence="2" id="KW-0732">Signal</keyword>
<keyword evidence="1" id="KW-1133">Transmembrane helix</keyword>
<organism evidence="3">
    <name type="scientific">Ixodes ricinus</name>
    <name type="common">Common tick</name>
    <name type="synonym">Acarus ricinus</name>
    <dbReference type="NCBI Taxonomy" id="34613"/>
    <lineage>
        <taxon>Eukaryota</taxon>
        <taxon>Metazoa</taxon>
        <taxon>Ecdysozoa</taxon>
        <taxon>Arthropoda</taxon>
        <taxon>Chelicerata</taxon>
        <taxon>Arachnida</taxon>
        <taxon>Acari</taxon>
        <taxon>Parasitiformes</taxon>
        <taxon>Ixodida</taxon>
        <taxon>Ixodoidea</taxon>
        <taxon>Ixodidae</taxon>
        <taxon>Ixodinae</taxon>
        <taxon>Ixodes</taxon>
    </lineage>
</organism>
<evidence type="ECO:0000313" key="3">
    <source>
        <dbReference type="EMBL" id="MXU87039.1"/>
    </source>
</evidence>
<name>A0A6B0U3I0_IXORI</name>
<protein>
    <recommendedName>
        <fullName evidence="4">Secreted protein</fullName>
    </recommendedName>
</protein>
<evidence type="ECO:0000256" key="1">
    <source>
        <dbReference type="SAM" id="Phobius"/>
    </source>
</evidence>
<dbReference type="EMBL" id="GIFC01004956">
    <property type="protein sequence ID" value="MXU87039.1"/>
    <property type="molecule type" value="Transcribed_RNA"/>
</dbReference>
<sequence length="94" mass="10584">MLNVSRCKCLSCVFSFHLVHFVSSQGKSSVFVESGLDLRLYKCLNIICMCMTLLLVLGYFILVTKQCSENMIDDFTSDNCLSFFNLMHFSSGAS</sequence>
<keyword evidence="1" id="KW-0472">Membrane</keyword>
<proteinExistence type="predicted"/>
<accession>A0A6B0U3I0</accession>
<keyword evidence="1" id="KW-0812">Transmembrane</keyword>
<feature type="signal peptide" evidence="2">
    <location>
        <begin position="1"/>
        <end position="24"/>
    </location>
</feature>
<feature type="transmembrane region" description="Helical" evidence="1">
    <location>
        <begin position="40"/>
        <end position="62"/>
    </location>
</feature>